<gene>
    <name evidence="8" type="ORF">Poly30_40610</name>
</gene>
<feature type="transmembrane region" description="Helical" evidence="6">
    <location>
        <begin position="12"/>
        <end position="29"/>
    </location>
</feature>
<protein>
    <submittedName>
        <fullName evidence="8">von Willebrand factor type A domain protein</fullName>
    </submittedName>
</protein>
<dbReference type="SMART" id="SM00327">
    <property type="entry name" value="VWA"/>
    <property type="match status" value="1"/>
</dbReference>
<dbReference type="PANTHER" id="PTHR22550:SF5">
    <property type="entry name" value="LEUCINE ZIPPER PROTEIN 4"/>
    <property type="match status" value="1"/>
</dbReference>
<keyword evidence="1" id="KW-1003">Cell membrane</keyword>
<accession>A0A518EWN9</accession>
<keyword evidence="2 6" id="KW-0812">Transmembrane</keyword>
<dbReference type="PANTHER" id="PTHR22550">
    <property type="entry name" value="SPORE GERMINATION PROTEIN"/>
    <property type="match status" value="1"/>
</dbReference>
<dbReference type="SUPFAM" id="SSF53300">
    <property type="entry name" value="vWA-like"/>
    <property type="match status" value="1"/>
</dbReference>
<proteinExistence type="predicted"/>
<dbReference type="InterPro" id="IPR050768">
    <property type="entry name" value="UPF0353/GerABKA_families"/>
</dbReference>
<dbReference type="AlphaFoldDB" id="A0A518EWN9"/>
<feature type="transmembrane region" description="Helical" evidence="6">
    <location>
        <begin position="67"/>
        <end position="86"/>
    </location>
</feature>
<dbReference type="OrthoDB" id="9781333at2"/>
<evidence type="ECO:0000256" key="5">
    <source>
        <dbReference type="SAM" id="MobiDB-lite"/>
    </source>
</evidence>
<dbReference type="RefSeq" id="WP_145201312.1">
    <property type="nucleotide sequence ID" value="NZ_CP036434.1"/>
</dbReference>
<keyword evidence="4 6" id="KW-0472">Membrane</keyword>
<evidence type="ECO:0000256" key="1">
    <source>
        <dbReference type="ARBA" id="ARBA00022475"/>
    </source>
</evidence>
<dbReference type="Proteomes" id="UP000320390">
    <property type="component" value="Chromosome"/>
</dbReference>
<evidence type="ECO:0000256" key="3">
    <source>
        <dbReference type="ARBA" id="ARBA00022989"/>
    </source>
</evidence>
<feature type="region of interest" description="Disordered" evidence="5">
    <location>
        <begin position="343"/>
        <end position="373"/>
    </location>
</feature>
<evidence type="ECO:0000313" key="8">
    <source>
        <dbReference type="EMBL" id="QDV08513.1"/>
    </source>
</evidence>
<dbReference type="InterPro" id="IPR002035">
    <property type="entry name" value="VWF_A"/>
</dbReference>
<evidence type="ECO:0000256" key="4">
    <source>
        <dbReference type="ARBA" id="ARBA00023136"/>
    </source>
</evidence>
<evidence type="ECO:0000259" key="7">
    <source>
        <dbReference type="PROSITE" id="PS50234"/>
    </source>
</evidence>
<dbReference type="EMBL" id="CP036434">
    <property type="protein sequence ID" value="QDV08513.1"/>
    <property type="molecule type" value="Genomic_DNA"/>
</dbReference>
<sequence>MMGFEILRPEWIPLLVLALVPVVFGLWALKARMAGLRALAEPRHLPRLFPGLRFGSGDILAWFRRRAILRAVLGALSVALLALAFIGPVKGFSLVPVQSQQVDIVVALDTSLSMLVEDVSPNRLDRAKAEIGALLDVMEGERLALVGFAGGARDVTPLTRDLDTVRYFLKRMSPDDNRKGGTDIGAALRLALERFEDASGANEAIILVTDGEDLTGEGLSAAERAAERGIAVHVLGMGTEIGGKIPNGDGGFIVDPDSGADRTEVISKLAPDSLKAIADVSGGIYLQAKGRVLPLEELYERGIQPLEGRDIIDGKERVPQDRFQWPLGVALVLLLFEASLRDSRRAKRARKEPRPSSPSETDRGPSDRTEEAA</sequence>
<reference evidence="8 9" key="1">
    <citation type="submission" date="2019-02" db="EMBL/GenBank/DDBJ databases">
        <title>Deep-cultivation of Planctomycetes and their phenomic and genomic characterization uncovers novel biology.</title>
        <authorList>
            <person name="Wiegand S."/>
            <person name="Jogler M."/>
            <person name="Boedeker C."/>
            <person name="Pinto D."/>
            <person name="Vollmers J."/>
            <person name="Rivas-Marin E."/>
            <person name="Kohn T."/>
            <person name="Peeters S.H."/>
            <person name="Heuer A."/>
            <person name="Rast P."/>
            <person name="Oberbeckmann S."/>
            <person name="Bunk B."/>
            <person name="Jeske O."/>
            <person name="Meyerdierks A."/>
            <person name="Storesund J.E."/>
            <person name="Kallscheuer N."/>
            <person name="Luecker S."/>
            <person name="Lage O.M."/>
            <person name="Pohl T."/>
            <person name="Merkel B.J."/>
            <person name="Hornburger P."/>
            <person name="Mueller R.-W."/>
            <person name="Bruemmer F."/>
            <person name="Labrenz M."/>
            <person name="Spormann A.M."/>
            <person name="Op den Camp H."/>
            <person name="Overmann J."/>
            <person name="Amann R."/>
            <person name="Jetten M.S.M."/>
            <person name="Mascher T."/>
            <person name="Medema M.H."/>
            <person name="Devos D.P."/>
            <person name="Kaster A.-K."/>
            <person name="Ovreas L."/>
            <person name="Rohde M."/>
            <person name="Galperin M.Y."/>
            <person name="Jogler C."/>
        </authorList>
    </citation>
    <scope>NUCLEOTIDE SEQUENCE [LARGE SCALE GENOMIC DNA]</scope>
    <source>
        <strain evidence="8 9">Poly30</strain>
    </source>
</reference>
<name>A0A518EWN9_9BACT</name>
<organism evidence="8 9">
    <name type="scientific">Saltatorellus ferox</name>
    <dbReference type="NCBI Taxonomy" id="2528018"/>
    <lineage>
        <taxon>Bacteria</taxon>
        <taxon>Pseudomonadati</taxon>
        <taxon>Planctomycetota</taxon>
        <taxon>Planctomycetia</taxon>
        <taxon>Planctomycetia incertae sedis</taxon>
        <taxon>Saltatorellus</taxon>
    </lineage>
</organism>
<evidence type="ECO:0000256" key="6">
    <source>
        <dbReference type="SAM" id="Phobius"/>
    </source>
</evidence>
<feature type="domain" description="VWFA" evidence="7">
    <location>
        <begin position="103"/>
        <end position="312"/>
    </location>
</feature>
<dbReference type="InterPro" id="IPR036465">
    <property type="entry name" value="vWFA_dom_sf"/>
</dbReference>
<evidence type="ECO:0000256" key="2">
    <source>
        <dbReference type="ARBA" id="ARBA00022692"/>
    </source>
</evidence>
<keyword evidence="3 6" id="KW-1133">Transmembrane helix</keyword>
<feature type="compositionally biased region" description="Basic and acidic residues" evidence="5">
    <location>
        <begin position="360"/>
        <end position="373"/>
    </location>
</feature>
<evidence type="ECO:0000313" key="9">
    <source>
        <dbReference type="Proteomes" id="UP000320390"/>
    </source>
</evidence>
<dbReference type="Pfam" id="PF13519">
    <property type="entry name" value="VWA_2"/>
    <property type="match status" value="1"/>
</dbReference>
<dbReference type="PROSITE" id="PS50234">
    <property type="entry name" value="VWFA"/>
    <property type="match status" value="1"/>
</dbReference>
<dbReference type="Gene3D" id="3.40.50.410">
    <property type="entry name" value="von Willebrand factor, type A domain"/>
    <property type="match status" value="1"/>
</dbReference>
<keyword evidence="9" id="KW-1185">Reference proteome</keyword>